<dbReference type="InterPro" id="IPR013249">
    <property type="entry name" value="RNA_pol_sigma70_r4_t2"/>
</dbReference>
<dbReference type="GO" id="GO:0003677">
    <property type="term" value="F:DNA binding"/>
    <property type="evidence" value="ECO:0007669"/>
    <property type="project" value="InterPro"/>
</dbReference>
<dbReference type="GO" id="GO:0016987">
    <property type="term" value="F:sigma factor activity"/>
    <property type="evidence" value="ECO:0007669"/>
    <property type="project" value="UniProtKB-KW"/>
</dbReference>
<feature type="domain" description="RNA polymerase sigma-70 region 2" evidence="5">
    <location>
        <begin position="89"/>
        <end position="156"/>
    </location>
</feature>
<dbReference type="CDD" id="cd06171">
    <property type="entry name" value="Sigma70_r4"/>
    <property type="match status" value="1"/>
</dbReference>
<dbReference type="NCBIfam" id="TIGR02937">
    <property type="entry name" value="sigma70-ECF"/>
    <property type="match status" value="1"/>
</dbReference>
<keyword evidence="4" id="KW-0804">Transcription</keyword>
<comment type="similarity">
    <text evidence="1">Belongs to the sigma-70 factor family. ECF subfamily.</text>
</comment>
<evidence type="ECO:0000256" key="3">
    <source>
        <dbReference type="ARBA" id="ARBA00023082"/>
    </source>
</evidence>
<protein>
    <submittedName>
        <fullName evidence="7">RNA polymerase sigma-70 factor</fullName>
    </submittedName>
</protein>
<dbReference type="EMBL" id="CP032317">
    <property type="protein sequence ID" value="AYA38325.1"/>
    <property type="molecule type" value="Genomic_DNA"/>
</dbReference>
<evidence type="ECO:0000259" key="5">
    <source>
        <dbReference type="Pfam" id="PF04542"/>
    </source>
</evidence>
<evidence type="ECO:0000313" key="7">
    <source>
        <dbReference type="EMBL" id="AYA38325.1"/>
    </source>
</evidence>
<dbReference type="KEGG" id="hyh:D3Y59_15515"/>
<dbReference type="InterPro" id="IPR013325">
    <property type="entry name" value="RNA_pol_sigma_r2"/>
</dbReference>
<evidence type="ECO:0000256" key="2">
    <source>
        <dbReference type="ARBA" id="ARBA00023015"/>
    </source>
</evidence>
<dbReference type="InterPro" id="IPR036388">
    <property type="entry name" value="WH-like_DNA-bd_sf"/>
</dbReference>
<dbReference type="NCBIfam" id="TIGR02985">
    <property type="entry name" value="Sig70_bacteroi1"/>
    <property type="match status" value="1"/>
</dbReference>
<dbReference type="InterPro" id="IPR039425">
    <property type="entry name" value="RNA_pol_sigma-70-like"/>
</dbReference>
<proteinExistence type="inferred from homology"/>
<dbReference type="InterPro" id="IPR014327">
    <property type="entry name" value="RNA_pol_sigma70_bacteroid"/>
</dbReference>
<dbReference type="Proteomes" id="UP000262802">
    <property type="component" value="Chromosome"/>
</dbReference>
<evidence type="ECO:0000256" key="4">
    <source>
        <dbReference type="ARBA" id="ARBA00023163"/>
    </source>
</evidence>
<dbReference type="SUPFAM" id="SSF88946">
    <property type="entry name" value="Sigma2 domain of RNA polymerase sigma factors"/>
    <property type="match status" value="1"/>
</dbReference>
<accession>A0A3B7R2U1</accession>
<dbReference type="GO" id="GO:0006352">
    <property type="term" value="P:DNA-templated transcription initiation"/>
    <property type="evidence" value="ECO:0007669"/>
    <property type="project" value="InterPro"/>
</dbReference>
<dbReference type="SUPFAM" id="SSF88659">
    <property type="entry name" value="Sigma3 and sigma4 domains of RNA polymerase sigma factors"/>
    <property type="match status" value="1"/>
</dbReference>
<feature type="domain" description="RNA polymerase sigma factor 70 region 4 type 2" evidence="6">
    <location>
        <begin position="185"/>
        <end position="234"/>
    </location>
</feature>
<dbReference type="InterPro" id="IPR014284">
    <property type="entry name" value="RNA_pol_sigma-70_dom"/>
</dbReference>
<dbReference type="InterPro" id="IPR007627">
    <property type="entry name" value="RNA_pol_sigma70_r2"/>
</dbReference>
<dbReference type="Pfam" id="PF04542">
    <property type="entry name" value="Sigma70_r2"/>
    <property type="match status" value="1"/>
</dbReference>
<sequence length="252" mass="28372">MDSYASFASVAVSLALLRVVAWAEKTIEPSIKHSAKHILRSFVPRPPSGPRATREDMAANTPEIDTVDALEARLAELQRTNGEAFLQELFRAFYRPLGNVVYRVVQDRAVAEDLLQDVFMRIWNNRESLVISSTYKAYLYRAAMNAALRHVEQQKRQVSWDDANLAETGRDTTAEHLEGQEAEQLVATALEALPPQCRAVFLMSRQEGMSYQQIAEALEVAPKTVENQMGKALRIMRDKLSGFFSGLNSWLL</sequence>
<dbReference type="PANTHER" id="PTHR43133">
    <property type="entry name" value="RNA POLYMERASE ECF-TYPE SIGMA FACTO"/>
    <property type="match status" value="1"/>
</dbReference>
<name>A0A3B7R2U1_9BACT</name>
<dbReference type="Pfam" id="PF08281">
    <property type="entry name" value="Sigma70_r4_2"/>
    <property type="match status" value="1"/>
</dbReference>
<dbReference type="AlphaFoldDB" id="A0A3B7R2U1"/>
<dbReference type="PANTHER" id="PTHR43133:SF46">
    <property type="entry name" value="RNA POLYMERASE SIGMA-70 FACTOR ECF SUBFAMILY"/>
    <property type="match status" value="1"/>
</dbReference>
<keyword evidence="8" id="KW-1185">Reference proteome</keyword>
<dbReference type="InterPro" id="IPR013324">
    <property type="entry name" value="RNA_pol_sigma_r3/r4-like"/>
</dbReference>
<gene>
    <name evidence="7" type="ORF">D3Y59_15515</name>
</gene>
<dbReference type="Gene3D" id="1.10.10.10">
    <property type="entry name" value="Winged helix-like DNA-binding domain superfamily/Winged helix DNA-binding domain"/>
    <property type="match status" value="1"/>
</dbReference>
<keyword evidence="2" id="KW-0805">Transcription regulation</keyword>
<keyword evidence="3" id="KW-0731">Sigma factor</keyword>
<reference evidence="7 8" key="1">
    <citation type="submission" date="2018-09" db="EMBL/GenBank/DDBJ databases">
        <title>Hymenobacter medium sp. nov., isolated from R2A medium.</title>
        <authorList>
            <person name="Yingchao G."/>
        </authorList>
    </citation>
    <scope>NUCLEOTIDE SEQUENCE [LARGE SCALE GENOMIC DNA]</scope>
    <source>
        <strain evidence="8">sh-6</strain>
    </source>
</reference>
<organism evidence="7 8">
    <name type="scientific">Hymenobacter oligotrophus</name>
    <dbReference type="NCBI Taxonomy" id="2319843"/>
    <lineage>
        <taxon>Bacteria</taxon>
        <taxon>Pseudomonadati</taxon>
        <taxon>Bacteroidota</taxon>
        <taxon>Cytophagia</taxon>
        <taxon>Cytophagales</taxon>
        <taxon>Hymenobacteraceae</taxon>
        <taxon>Hymenobacter</taxon>
    </lineage>
</organism>
<evidence type="ECO:0000256" key="1">
    <source>
        <dbReference type="ARBA" id="ARBA00010641"/>
    </source>
</evidence>
<evidence type="ECO:0000259" key="6">
    <source>
        <dbReference type="Pfam" id="PF08281"/>
    </source>
</evidence>
<dbReference type="Gene3D" id="1.10.1740.10">
    <property type="match status" value="1"/>
</dbReference>
<dbReference type="OrthoDB" id="1524077at2"/>
<evidence type="ECO:0000313" key="8">
    <source>
        <dbReference type="Proteomes" id="UP000262802"/>
    </source>
</evidence>